<evidence type="ECO:0000313" key="5">
    <source>
        <dbReference type="EMBL" id="OAG10109.1"/>
    </source>
</evidence>
<dbReference type="InterPro" id="IPR050231">
    <property type="entry name" value="Iron_ascorbate_oxido_reductase"/>
</dbReference>
<dbReference type="GeneID" id="28758795"/>
<keyword evidence="3" id="KW-0175">Coiled coil</keyword>
<comment type="similarity">
    <text evidence="1 2">Belongs to the iron/ascorbate-dependent oxidoreductase family.</text>
</comment>
<keyword evidence="2" id="KW-0408">Iron</keyword>
<dbReference type="GO" id="GO:0046872">
    <property type="term" value="F:metal ion binding"/>
    <property type="evidence" value="ECO:0007669"/>
    <property type="project" value="UniProtKB-KW"/>
</dbReference>
<reference evidence="5 6" key="1">
    <citation type="submission" date="2016-05" db="EMBL/GenBank/DDBJ databases">
        <title>Comparative analysis of secretome profiles of manganese(II)-oxidizing ascomycete fungi.</title>
        <authorList>
            <consortium name="DOE Joint Genome Institute"/>
            <person name="Zeiner C.A."/>
            <person name="Purvine S.O."/>
            <person name="Zink E.M."/>
            <person name="Wu S."/>
            <person name="Pasa-Tolic L."/>
            <person name="Chaput D.L."/>
            <person name="Haridas S."/>
            <person name="Grigoriev I.V."/>
            <person name="Santelli C.M."/>
            <person name="Hansel C.M."/>
        </authorList>
    </citation>
    <scope>NUCLEOTIDE SEQUENCE [LARGE SCALE GENOMIC DNA]</scope>
    <source>
        <strain evidence="5 6">AP3s5-JAC2a</strain>
    </source>
</reference>
<dbReference type="Pfam" id="PF03171">
    <property type="entry name" value="2OG-FeII_Oxy"/>
    <property type="match status" value="1"/>
</dbReference>
<dbReference type="STRING" id="1460663.A0A177CTN3"/>
<keyword evidence="2" id="KW-0479">Metal-binding</keyword>
<accession>A0A177CTN3</accession>
<keyword evidence="6" id="KW-1185">Reference proteome</keyword>
<dbReference type="InterPro" id="IPR026992">
    <property type="entry name" value="DIOX_N"/>
</dbReference>
<dbReference type="Proteomes" id="UP000077069">
    <property type="component" value="Unassembled WGS sequence"/>
</dbReference>
<keyword evidence="2" id="KW-0560">Oxidoreductase</keyword>
<dbReference type="InParanoid" id="A0A177CTN3"/>
<dbReference type="Gene3D" id="2.60.120.330">
    <property type="entry name" value="B-lactam Antibiotic, Isopenicillin N Synthase, Chain"/>
    <property type="match status" value="1"/>
</dbReference>
<dbReference type="PANTHER" id="PTHR47990">
    <property type="entry name" value="2-OXOGLUTARATE (2OG) AND FE(II)-DEPENDENT OXYGENASE SUPERFAMILY PROTEIN-RELATED"/>
    <property type="match status" value="1"/>
</dbReference>
<evidence type="ECO:0000256" key="2">
    <source>
        <dbReference type="RuleBase" id="RU003682"/>
    </source>
</evidence>
<evidence type="ECO:0000256" key="1">
    <source>
        <dbReference type="ARBA" id="ARBA00008056"/>
    </source>
</evidence>
<gene>
    <name evidence="5" type="ORF">CC84DRAFT_1112080</name>
</gene>
<dbReference type="InterPro" id="IPR027443">
    <property type="entry name" value="IPNS-like_sf"/>
</dbReference>
<dbReference type="PRINTS" id="PR00682">
    <property type="entry name" value="IPNSYNTHASE"/>
</dbReference>
<dbReference type="EMBL" id="KV441549">
    <property type="protein sequence ID" value="OAG10109.1"/>
    <property type="molecule type" value="Genomic_DNA"/>
</dbReference>
<proteinExistence type="inferred from homology"/>
<dbReference type="InterPro" id="IPR044861">
    <property type="entry name" value="IPNS-like_FE2OG_OXY"/>
</dbReference>
<dbReference type="SUPFAM" id="SSF51197">
    <property type="entry name" value="Clavaminate synthase-like"/>
    <property type="match status" value="1"/>
</dbReference>
<feature type="domain" description="Fe2OG dioxygenase" evidence="4">
    <location>
        <begin position="182"/>
        <end position="301"/>
    </location>
</feature>
<protein>
    <submittedName>
        <fullName evidence="5">Putative gibberellin 20-oxidase</fullName>
    </submittedName>
</protein>
<feature type="coiled-coil region" evidence="3">
    <location>
        <begin position="140"/>
        <end position="167"/>
    </location>
</feature>
<organism evidence="5 6">
    <name type="scientific">Paraphaeosphaeria sporulosa</name>
    <dbReference type="NCBI Taxonomy" id="1460663"/>
    <lineage>
        <taxon>Eukaryota</taxon>
        <taxon>Fungi</taxon>
        <taxon>Dikarya</taxon>
        <taxon>Ascomycota</taxon>
        <taxon>Pezizomycotina</taxon>
        <taxon>Dothideomycetes</taxon>
        <taxon>Pleosporomycetidae</taxon>
        <taxon>Pleosporales</taxon>
        <taxon>Massarineae</taxon>
        <taxon>Didymosphaeriaceae</taxon>
        <taxon>Paraphaeosphaeria</taxon>
    </lineage>
</organism>
<evidence type="ECO:0000313" key="6">
    <source>
        <dbReference type="Proteomes" id="UP000077069"/>
    </source>
</evidence>
<dbReference type="RefSeq" id="XP_018040474.1">
    <property type="nucleotide sequence ID" value="XM_018175309.1"/>
</dbReference>
<evidence type="ECO:0000259" key="4">
    <source>
        <dbReference type="PROSITE" id="PS51471"/>
    </source>
</evidence>
<sequence length="345" mass="38153">MSTVFSSLPVVDIHNLKASTLDTADHQALSRKLYDALSTTGFAYIKNAPLSFGQDEIFELSRDFFALPLSQKMKLAKKSFRQSHTNTYRGYFPTQPHLTPDNLKEGFEIGNPAADHNKATPAKAQKINLSESNVWPDAQLFAKQERLEQIYNELQRLAANLLSLLAAPLGKDPNFFSSWIDDSLSTLRLLHYPPVAQTVSPGTKHAEQAVRLSCTPHTDSGILTLLHQDATGGLEVLNAAGEWIPAPYIPGSIVVNIGDLMARVSGSRFKATMHRVRAPLPNPDAADARFGRFSIPFFFEPGEVCSVSIEGEEDSIVYGDYLRRKMATFVEFQEDSGYDTGTTEE</sequence>
<dbReference type="OrthoDB" id="288590at2759"/>
<dbReference type="PROSITE" id="PS51471">
    <property type="entry name" value="FE2OG_OXY"/>
    <property type="match status" value="1"/>
</dbReference>
<evidence type="ECO:0000256" key="3">
    <source>
        <dbReference type="SAM" id="Coils"/>
    </source>
</evidence>
<dbReference type="GO" id="GO:0044283">
    <property type="term" value="P:small molecule biosynthetic process"/>
    <property type="evidence" value="ECO:0007669"/>
    <property type="project" value="UniProtKB-ARBA"/>
</dbReference>
<name>A0A177CTN3_9PLEO</name>
<dbReference type="GO" id="GO:0016491">
    <property type="term" value="F:oxidoreductase activity"/>
    <property type="evidence" value="ECO:0007669"/>
    <property type="project" value="UniProtKB-KW"/>
</dbReference>
<dbReference type="InterPro" id="IPR005123">
    <property type="entry name" value="Oxoglu/Fe-dep_dioxygenase_dom"/>
</dbReference>
<dbReference type="Pfam" id="PF14226">
    <property type="entry name" value="DIOX_N"/>
    <property type="match status" value="1"/>
</dbReference>
<dbReference type="AlphaFoldDB" id="A0A177CTN3"/>